<keyword evidence="12" id="KW-0233">DNA recombination</keyword>
<evidence type="ECO:0000256" key="4">
    <source>
        <dbReference type="ARBA" id="ARBA00022723"/>
    </source>
</evidence>
<evidence type="ECO:0000256" key="7">
    <source>
        <dbReference type="ARBA" id="ARBA00022842"/>
    </source>
</evidence>
<dbReference type="InterPro" id="IPR039537">
    <property type="entry name" value="Retrotran_Ty1/copia-like"/>
</dbReference>
<keyword evidence="4" id="KW-0479">Metal-binding</keyword>
<comment type="catalytic activity">
    <reaction evidence="13">
        <text>DNA(n) + a 2'-deoxyribonucleoside 5'-triphosphate = DNA(n+1) + diphosphate</text>
        <dbReference type="Rhea" id="RHEA:22508"/>
        <dbReference type="Rhea" id="RHEA-COMP:17339"/>
        <dbReference type="Rhea" id="RHEA-COMP:17340"/>
        <dbReference type="ChEBI" id="CHEBI:33019"/>
        <dbReference type="ChEBI" id="CHEBI:61560"/>
        <dbReference type="ChEBI" id="CHEBI:173112"/>
        <dbReference type="EC" id="2.7.7.49"/>
    </reaction>
</comment>
<evidence type="ECO:0000256" key="2">
    <source>
        <dbReference type="ARBA" id="ARBA00022695"/>
    </source>
</evidence>
<evidence type="ECO:0000256" key="12">
    <source>
        <dbReference type="ARBA" id="ARBA00023172"/>
    </source>
</evidence>
<keyword evidence="3" id="KW-0540">Nuclease</keyword>
<sequence>MGKQTCRAFDEEVIPVSKLNQRVSFDLWGPACVKATSGKYYMMLGCGGAGVKGWFLADKTMETTGAVLEAYHVESEQQTGKKLLVVCTDEGLEFINSIWSTYTTKFNIKHETTASHSSAANGVVEHMNRTTLDRGHSMINGSGLPAYYWGEAMATAIHVSDFILSLRHAGKTPHEIREGRKPDVAYLRLFGCIAYAKVPKEDNGSKLMWIKGVLIGYSGPGDYKILD</sequence>
<dbReference type="GO" id="GO:0003723">
    <property type="term" value="F:RNA binding"/>
    <property type="evidence" value="ECO:0007669"/>
    <property type="project" value="UniProtKB-KW"/>
</dbReference>
<evidence type="ECO:0000256" key="14">
    <source>
        <dbReference type="ARBA" id="ARBA00049244"/>
    </source>
</evidence>
<name>A0A8H5H3C6_9AGAR</name>
<dbReference type="GO" id="GO:0003887">
    <property type="term" value="F:DNA-directed DNA polymerase activity"/>
    <property type="evidence" value="ECO:0007669"/>
    <property type="project" value="UniProtKB-KW"/>
</dbReference>
<keyword evidence="8" id="KW-0694">RNA-binding</keyword>
<dbReference type="GO" id="GO:0015074">
    <property type="term" value="P:DNA integration"/>
    <property type="evidence" value="ECO:0007669"/>
    <property type="project" value="UniProtKB-KW"/>
</dbReference>
<dbReference type="GO" id="GO:0006310">
    <property type="term" value="P:DNA recombination"/>
    <property type="evidence" value="ECO:0007669"/>
    <property type="project" value="UniProtKB-KW"/>
</dbReference>
<reference evidence="16 17" key="1">
    <citation type="journal article" date="2020" name="ISME J.">
        <title>Uncovering the hidden diversity of litter-decomposition mechanisms in mushroom-forming fungi.</title>
        <authorList>
            <person name="Floudas D."/>
            <person name="Bentzer J."/>
            <person name="Ahren D."/>
            <person name="Johansson T."/>
            <person name="Persson P."/>
            <person name="Tunlid A."/>
        </authorList>
    </citation>
    <scope>NUCLEOTIDE SEQUENCE [LARGE SCALE GENOMIC DNA]</scope>
    <source>
        <strain evidence="16 17">CBS 661.87</strain>
    </source>
</reference>
<comment type="caution">
    <text evidence="16">The sequence shown here is derived from an EMBL/GenBank/DDBJ whole genome shotgun (WGS) entry which is preliminary data.</text>
</comment>
<dbReference type="PROSITE" id="PS50994">
    <property type="entry name" value="INTEGRASE"/>
    <property type="match status" value="1"/>
</dbReference>
<dbReference type="GO" id="GO:0003964">
    <property type="term" value="F:RNA-directed DNA polymerase activity"/>
    <property type="evidence" value="ECO:0007669"/>
    <property type="project" value="UniProtKB-KW"/>
</dbReference>
<evidence type="ECO:0000256" key="5">
    <source>
        <dbReference type="ARBA" id="ARBA00022759"/>
    </source>
</evidence>
<dbReference type="AlphaFoldDB" id="A0A8H5H3C6"/>
<keyword evidence="6" id="KW-0378">Hydrolase</keyword>
<dbReference type="InterPro" id="IPR001584">
    <property type="entry name" value="Integrase_cat-core"/>
</dbReference>
<evidence type="ECO:0000256" key="8">
    <source>
        <dbReference type="ARBA" id="ARBA00022884"/>
    </source>
</evidence>
<dbReference type="Proteomes" id="UP000565441">
    <property type="component" value="Unassembled WGS sequence"/>
</dbReference>
<dbReference type="GO" id="GO:0046872">
    <property type="term" value="F:metal ion binding"/>
    <property type="evidence" value="ECO:0007669"/>
    <property type="project" value="UniProtKB-KW"/>
</dbReference>
<dbReference type="PANTHER" id="PTHR42648:SF11">
    <property type="entry name" value="TRANSPOSON TY4-P GAG-POL POLYPROTEIN"/>
    <property type="match status" value="1"/>
</dbReference>
<organism evidence="16 17">
    <name type="scientific">Tricholomella constricta</name>
    <dbReference type="NCBI Taxonomy" id="117010"/>
    <lineage>
        <taxon>Eukaryota</taxon>
        <taxon>Fungi</taxon>
        <taxon>Dikarya</taxon>
        <taxon>Basidiomycota</taxon>
        <taxon>Agaricomycotina</taxon>
        <taxon>Agaricomycetes</taxon>
        <taxon>Agaricomycetidae</taxon>
        <taxon>Agaricales</taxon>
        <taxon>Tricholomatineae</taxon>
        <taxon>Lyophyllaceae</taxon>
        <taxon>Tricholomella</taxon>
    </lineage>
</organism>
<feature type="domain" description="Integrase catalytic" evidence="15">
    <location>
        <begin position="11"/>
        <end position="181"/>
    </location>
</feature>
<evidence type="ECO:0000256" key="9">
    <source>
        <dbReference type="ARBA" id="ARBA00022908"/>
    </source>
</evidence>
<keyword evidence="5" id="KW-0255">Endonuclease</keyword>
<keyword evidence="17" id="KW-1185">Reference proteome</keyword>
<proteinExistence type="predicted"/>
<keyword evidence="10" id="KW-0695">RNA-directed DNA polymerase</keyword>
<dbReference type="InterPro" id="IPR036397">
    <property type="entry name" value="RNaseH_sf"/>
</dbReference>
<dbReference type="Gene3D" id="3.30.420.10">
    <property type="entry name" value="Ribonuclease H-like superfamily/Ribonuclease H"/>
    <property type="match status" value="1"/>
</dbReference>
<evidence type="ECO:0000313" key="17">
    <source>
        <dbReference type="Proteomes" id="UP000565441"/>
    </source>
</evidence>
<evidence type="ECO:0000313" key="16">
    <source>
        <dbReference type="EMBL" id="KAF5376039.1"/>
    </source>
</evidence>
<evidence type="ECO:0000256" key="10">
    <source>
        <dbReference type="ARBA" id="ARBA00022918"/>
    </source>
</evidence>
<keyword evidence="11" id="KW-0808">Transferase</keyword>
<dbReference type="GO" id="GO:0004519">
    <property type="term" value="F:endonuclease activity"/>
    <property type="evidence" value="ECO:0007669"/>
    <property type="project" value="UniProtKB-KW"/>
</dbReference>
<keyword evidence="2" id="KW-0548">Nucleotidyltransferase</keyword>
<dbReference type="EMBL" id="JAACJP010000030">
    <property type="protein sequence ID" value="KAF5376039.1"/>
    <property type="molecule type" value="Genomic_DNA"/>
</dbReference>
<evidence type="ECO:0000256" key="11">
    <source>
        <dbReference type="ARBA" id="ARBA00022932"/>
    </source>
</evidence>
<accession>A0A8H5H3C6</accession>
<keyword evidence="9" id="KW-0229">DNA integration</keyword>
<evidence type="ECO:0000259" key="15">
    <source>
        <dbReference type="PROSITE" id="PS50994"/>
    </source>
</evidence>
<dbReference type="GO" id="GO:0016787">
    <property type="term" value="F:hydrolase activity"/>
    <property type="evidence" value="ECO:0007669"/>
    <property type="project" value="UniProtKB-KW"/>
</dbReference>
<dbReference type="PANTHER" id="PTHR42648">
    <property type="entry name" value="TRANSPOSASE, PUTATIVE-RELATED"/>
    <property type="match status" value="1"/>
</dbReference>
<dbReference type="GO" id="GO:0032196">
    <property type="term" value="P:transposition"/>
    <property type="evidence" value="ECO:0007669"/>
    <property type="project" value="UniProtKB-KW"/>
</dbReference>
<evidence type="ECO:0000256" key="1">
    <source>
        <dbReference type="ARBA" id="ARBA00022578"/>
    </source>
</evidence>
<keyword evidence="1" id="KW-0815">Transposition</keyword>
<dbReference type="InterPro" id="IPR012337">
    <property type="entry name" value="RNaseH-like_sf"/>
</dbReference>
<protein>
    <recommendedName>
        <fullName evidence="15">Integrase catalytic domain-containing protein</fullName>
    </recommendedName>
</protein>
<dbReference type="GO" id="GO:0005634">
    <property type="term" value="C:nucleus"/>
    <property type="evidence" value="ECO:0007669"/>
    <property type="project" value="UniProtKB-ARBA"/>
</dbReference>
<comment type="catalytic activity">
    <reaction evidence="14">
        <text>DNA(n) + a 2'-deoxyribonucleoside 5'-triphosphate = DNA(n+1) + diphosphate</text>
        <dbReference type="Rhea" id="RHEA:22508"/>
        <dbReference type="Rhea" id="RHEA-COMP:17339"/>
        <dbReference type="Rhea" id="RHEA-COMP:17340"/>
        <dbReference type="ChEBI" id="CHEBI:33019"/>
        <dbReference type="ChEBI" id="CHEBI:61560"/>
        <dbReference type="ChEBI" id="CHEBI:173112"/>
        <dbReference type="EC" id="2.7.7.7"/>
    </reaction>
</comment>
<dbReference type="OrthoDB" id="7691805at2759"/>
<gene>
    <name evidence="16" type="ORF">D9615_007780</name>
</gene>
<keyword evidence="11" id="KW-0239">DNA-directed DNA polymerase</keyword>
<evidence type="ECO:0000256" key="3">
    <source>
        <dbReference type="ARBA" id="ARBA00022722"/>
    </source>
</evidence>
<keyword evidence="7" id="KW-0460">Magnesium</keyword>
<evidence type="ECO:0000256" key="13">
    <source>
        <dbReference type="ARBA" id="ARBA00048173"/>
    </source>
</evidence>
<dbReference type="SUPFAM" id="SSF53098">
    <property type="entry name" value="Ribonuclease H-like"/>
    <property type="match status" value="1"/>
</dbReference>
<evidence type="ECO:0000256" key="6">
    <source>
        <dbReference type="ARBA" id="ARBA00022801"/>
    </source>
</evidence>